<feature type="transmembrane region" description="Helical" evidence="7">
    <location>
        <begin position="169"/>
        <end position="196"/>
    </location>
</feature>
<dbReference type="PROSITE" id="PS51202">
    <property type="entry name" value="RCK_C"/>
    <property type="match status" value="2"/>
</dbReference>
<dbReference type="InterPro" id="IPR004680">
    <property type="entry name" value="Cit_transptr-like_dom"/>
</dbReference>
<organism evidence="9 10">
    <name type="scientific">Vibrio inusitatus NBRC 102082</name>
    <dbReference type="NCBI Taxonomy" id="1219070"/>
    <lineage>
        <taxon>Bacteria</taxon>
        <taxon>Pseudomonadati</taxon>
        <taxon>Pseudomonadota</taxon>
        <taxon>Gammaproteobacteria</taxon>
        <taxon>Vibrionales</taxon>
        <taxon>Vibrionaceae</taxon>
        <taxon>Vibrio</taxon>
    </lineage>
</organism>
<reference evidence="9 10" key="1">
    <citation type="submission" date="2019-06" db="EMBL/GenBank/DDBJ databases">
        <title>Whole genome shotgun sequence of Vibrio inusitatus NBRC 102082.</title>
        <authorList>
            <person name="Hosoyama A."/>
            <person name="Uohara A."/>
            <person name="Ohji S."/>
            <person name="Ichikawa N."/>
        </authorList>
    </citation>
    <scope>NUCLEOTIDE SEQUENCE [LARGE SCALE GENOMIC DNA]</scope>
    <source>
        <strain evidence="9 10">NBRC 102082</strain>
    </source>
</reference>
<feature type="domain" description="RCK C-terminal" evidence="8">
    <location>
        <begin position="283"/>
        <end position="369"/>
    </location>
</feature>
<evidence type="ECO:0000256" key="3">
    <source>
        <dbReference type="ARBA" id="ARBA00022692"/>
    </source>
</evidence>
<feature type="transmembrane region" description="Helical" evidence="7">
    <location>
        <begin position="6"/>
        <end position="24"/>
    </location>
</feature>
<keyword evidence="10" id="KW-1185">Reference proteome</keyword>
<evidence type="ECO:0000313" key="10">
    <source>
        <dbReference type="Proteomes" id="UP000318717"/>
    </source>
</evidence>
<accession>A0A4Y3HYW0</accession>
<dbReference type="SUPFAM" id="SSF116726">
    <property type="entry name" value="TrkA C-terminal domain-like"/>
    <property type="match status" value="2"/>
</dbReference>
<dbReference type="Pfam" id="PF03600">
    <property type="entry name" value="CitMHS"/>
    <property type="match status" value="1"/>
</dbReference>
<dbReference type="AlphaFoldDB" id="A0A4Y3HYW0"/>
<feature type="transmembrane region" description="Helical" evidence="7">
    <location>
        <begin position="138"/>
        <end position="157"/>
    </location>
</feature>
<feature type="transmembrane region" description="Helical" evidence="7">
    <location>
        <begin position="555"/>
        <end position="575"/>
    </location>
</feature>
<dbReference type="Gene3D" id="3.30.70.1450">
    <property type="entry name" value="Regulator of K+ conductance, C-terminal domain"/>
    <property type="match status" value="2"/>
</dbReference>
<evidence type="ECO:0000256" key="7">
    <source>
        <dbReference type="SAM" id="Phobius"/>
    </source>
</evidence>
<evidence type="ECO:0000259" key="8">
    <source>
        <dbReference type="PROSITE" id="PS51202"/>
    </source>
</evidence>
<feature type="transmembrane region" description="Helical" evidence="7">
    <location>
        <begin position="515"/>
        <end position="535"/>
    </location>
</feature>
<evidence type="ECO:0000256" key="1">
    <source>
        <dbReference type="ARBA" id="ARBA00004141"/>
    </source>
</evidence>
<gene>
    <name evidence="9" type="primary">yfbS</name>
    <name evidence="9" type="ORF">VIN01S_31770</name>
</gene>
<evidence type="ECO:0000313" key="9">
    <source>
        <dbReference type="EMBL" id="GEA52373.1"/>
    </source>
</evidence>
<keyword evidence="4" id="KW-0677">Repeat</keyword>
<dbReference type="Proteomes" id="UP000318717">
    <property type="component" value="Unassembled WGS sequence"/>
</dbReference>
<dbReference type="RefSeq" id="WP_141346817.1">
    <property type="nucleotide sequence ID" value="NZ_BJLF01000018.1"/>
</dbReference>
<feature type="domain" description="RCK C-terminal" evidence="8">
    <location>
        <begin position="197"/>
        <end position="282"/>
    </location>
</feature>
<proteinExistence type="predicted"/>
<evidence type="ECO:0000256" key="5">
    <source>
        <dbReference type="ARBA" id="ARBA00022989"/>
    </source>
</evidence>
<comment type="subcellular location">
    <subcellularLocation>
        <location evidence="1">Membrane</location>
        <topology evidence="1">Multi-pass membrane protein</topology>
    </subcellularLocation>
</comment>
<dbReference type="InterPro" id="IPR051679">
    <property type="entry name" value="DASS-Related_Transporters"/>
</dbReference>
<name>A0A4Y3HYW0_9VIBR</name>
<feature type="transmembrane region" description="Helical" evidence="7">
    <location>
        <begin position="474"/>
        <end position="503"/>
    </location>
</feature>
<feature type="transmembrane region" description="Helical" evidence="7">
    <location>
        <begin position="94"/>
        <end position="118"/>
    </location>
</feature>
<dbReference type="PANTHER" id="PTHR43652:SF2">
    <property type="entry name" value="BASIC AMINO ACID ANTIPORTER YFCC-RELATED"/>
    <property type="match status" value="1"/>
</dbReference>
<keyword evidence="3 7" id="KW-0812">Transmembrane</keyword>
<keyword evidence="2" id="KW-0813">Transport</keyword>
<evidence type="ECO:0000256" key="4">
    <source>
        <dbReference type="ARBA" id="ARBA00022737"/>
    </source>
</evidence>
<dbReference type="GO" id="GO:0006813">
    <property type="term" value="P:potassium ion transport"/>
    <property type="evidence" value="ECO:0007669"/>
    <property type="project" value="InterPro"/>
</dbReference>
<keyword evidence="6 7" id="KW-0472">Membrane</keyword>
<evidence type="ECO:0000256" key="2">
    <source>
        <dbReference type="ARBA" id="ARBA00022448"/>
    </source>
</evidence>
<sequence length="577" mass="62589">MGISLQSGIVLVVFITTIIALIRFQKHPARVFGLALLVLFSLDLVSSEQVINAGSNQGLLTLILLMLCSIALEKTRVLRIMAQYVIRPSYGTTFARLFGFTVVFSAFLNNTAVVSSLLSPIRNNPHHSATKLLLPLSYAAILGGTLTLIGTSTNLIVNSLLIDTDLPPLAFFDFTAVGLCVVVACGLVLTLLLRFLPSSETNTPVSDSYFIEASVSAGSTLIGKDINQNGLRHMESLFLIEMERDGNIISPVSPSEILQKNDRLFFNGDVSKVSQLKHYNGLEIFADKEGLASHSFVEAILLPQSRLVNRSLKECNFRQTFNAGVVAIKRNGVRLSGKLGEVKLKAGDYLVLTAGEPPSLAPSFQKHFILLSDIAVENKIQGIGEKATLLGFVVALFAASLGLVSLFKAMLLLFGVLLCFGVLNINDVTQRFPYHIWLIITSAIVMSFAIQNSGLFEHLEYLLTQNNLTLSPHLALVFVFLSTLLLTELVTNNAAAAVTFPIAYSLALSLDANPIAFVMAVAFGASASFISPYGYQTNLMVFNAGQYKLSDFVKIGAPISVIYSFTAIFAIEHFFGL</sequence>
<evidence type="ECO:0000256" key="6">
    <source>
        <dbReference type="ARBA" id="ARBA00023136"/>
    </source>
</evidence>
<dbReference type="Pfam" id="PF02080">
    <property type="entry name" value="TrkA_C"/>
    <property type="match status" value="2"/>
</dbReference>
<protein>
    <submittedName>
        <fullName evidence="9">SLC13 family permease</fullName>
    </submittedName>
</protein>
<comment type="caution">
    <text evidence="9">The sequence shown here is derived from an EMBL/GenBank/DDBJ whole genome shotgun (WGS) entry which is preliminary data.</text>
</comment>
<dbReference type="EMBL" id="BJLF01000018">
    <property type="protein sequence ID" value="GEA52373.1"/>
    <property type="molecule type" value="Genomic_DNA"/>
</dbReference>
<feature type="transmembrane region" description="Helical" evidence="7">
    <location>
        <begin position="434"/>
        <end position="454"/>
    </location>
</feature>
<feature type="transmembrane region" description="Helical" evidence="7">
    <location>
        <begin position="31"/>
        <end position="51"/>
    </location>
</feature>
<dbReference type="PANTHER" id="PTHR43652">
    <property type="entry name" value="BASIC AMINO ACID ANTIPORTER YFCC-RELATED"/>
    <property type="match status" value="1"/>
</dbReference>
<dbReference type="GO" id="GO:0005886">
    <property type="term" value="C:plasma membrane"/>
    <property type="evidence" value="ECO:0007669"/>
    <property type="project" value="TreeGrafter"/>
</dbReference>
<dbReference type="OrthoDB" id="9809303at2"/>
<dbReference type="GO" id="GO:0008324">
    <property type="term" value="F:monoatomic cation transmembrane transporter activity"/>
    <property type="evidence" value="ECO:0007669"/>
    <property type="project" value="InterPro"/>
</dbReference>
<keyword evidence="5 7" id="KW-1133">Transmembrane helix</keyword>
<dbReference type="InterPro" id="IPR036721">
    <property type="entry name" value="RCK_C_sf"/>
</dbReference>
<dbReference type="InterPro" id="IPR006037">
    <property type="entry name" value="RCK_C"/>
</dbReference>
<feature type="transmembrane region" description="Helical" evidence="7">
    <location>
        <begin position="389"/>
        <end position="422"/>
    </location>
</feature>